<dbReference type="GO" id="GO:0006144">
    <property type="term" value="P:purine nucleobase metabolic process"/>
    <property type="evidence" value="ECO:0007669"/>
    <property type="project" value="UniProtKB-KW"/>
</dbReference>
<dbReference type="PANTHER" id="PTHR43466">
    <property type="entry name" value="2-OXO-4-HYDROXY-4-CARBOXY-5-UREIDOIMIDAZOLINE DECARBOXYLASE-RELATED"/>
    <property type="match status" value="1"/>
</dbReference>
<evidence type="ECO:0000256" key="3">
    <source>
        <dbReference type="ARBA" id="ARBA00012257"/>
    </source>
</evidence>
<dbReference type="PANTHER" id="PTHR43466:SF1">
    <property type="entry name" value="2-OXO-4-HYDROXY-4-CARBOXY-5-UREIDOIMIDAZOLINE DECARBOXYLASE-RELATED"/>
    <property type="match status" value="1"/>
</dbReference>
<comment type="pathway">
    <text evidence="2">Purine metabolism; urate degradation; (S)-allantoin from urate: step 3/3.</text>
</comment>
<evidence type="ECO:0000256" key="2">
    <source>
        <dbReference type="ARBA" id="ARBA00004754"/>
    </source>
</evidence>
<dbReference type="InterPro" id="IPR017580">
    <property type="entry name" value="OHCU_decarboxylase-1"/>
</dbReference>
<dbReference type="Gene3D" id="1.10.3330.10">
    <property type="entry name" value="Oxo-4-hydroxy-4-carboxy-5-ureidoimidazoline decarboxylase"/>
    <property type="match status" value="1"/>
</dbReference>
<evidence type="ECO:0000313" key="8">
    <source>
        <dbReference type="EMBL" id="KAA9028584.1"/>
    </source>
</evidence>
<sequence length="168" mass="19694">MLTIHQLNKLEPEQFIELLGGIFEHSPWIPEKVLESRPFSSFDQLYRKMLHVVESSSKEQKLSLIQAHPNLGDRVQMSTDSVNEQKGAGLNELTPEEYGRFISINQQYMDTFGFPFILSVRGKNKHDIYQAMEERVHNEKEIEFETALKEIYKIAFLRLEEKVMKDSF</sequence>
<keyword evidence="5" id="KW-0210">Decarboxylase</keyword>
<accession>A0A5J5I4R7</accession>
<dbReference type="SUPFAM" id="SSF158694">
    <property type="entry name" value="UraD-Like"/>
    <property type="match status" value="1"/>
</dbReference>
<evidence type="ECO:0000256" key="1">
    <source>
        <dbReference type="ARBA" id="ARBA00001163"/>
    </source>
</evidence>
<dbReference type="EC" id="4.1.1.97" evidence="3"/>
<dbReference type="UniPathway" id="UPA00394">
    <property type="reaction ID" value="UER00652"/>
</dbReference>
<dbReference type="InterPro" id="IPR018020">
    <property type="entry name" value="OHCU_decarboxylase"/>
</dbReference>
<dbReference type="GO" id="GO:0019628">
    <property type="term" value="P:urate catabolic process"/>
    <property type="evidence" value="ECO:0007669"/>
    <property type="project" value="UniProtKB-UniPathway"/>
</dbReference>
<evidence type="ECO:0000256" key="5">
    <source>
        <dbReference type="ARBA" id="ARBA00022793"/>
    </source>
</evidence>
<keyword evidence="6 8" id="KW-0456">Lyase</keyword>
<dbReference type="GO" id="GO:0051997">
    <property type="term" value="F:2-oxo-4-hydroxy-4-carboxy-5-ureidoimidazoline decarboxylase activity"/>
    <property type="evidence" value="ECO:0007669"/>
    <property type="project" value="UniProtKB-EC"/>
</dbReference>
<evidence type="ECO:0000313" key="9">
    <source>
        <dbReference type="Proteomes" id="UP000326671"/>
    </source>
</evidence>
<dbReference type="InterPro" id="IPR036778">
    <property type="entry name" value="OHCU_decarboxylase_sf"/>
</dbReference>
<evidence type="ECO:0000256" key="4">
    <source>
        <dbReference type="ARBA" id="ARBA00022631"/>
    </source>
</evidence>
<evidence type="ECO:0000256" key="6">
    <source>
        <dbReference type="ARBA" id="ARBA00023239"/>
    </source>
</evidence>
<keyword evidence="9" id="KW-1185">Reference proteome</keyword>
<comment type="caution">
    <text evidence="8">The sequence shown here is derived from an EMBL/GenBank/DDBJ whole genome shotgun (WGS) entry which is preliminary data.</text>
</comment>
<keyword evidence="4" id="KW-0659">Purine metabolism</keyword>
<dbReference type="AlphaFoldDB" id="A0A5J5I4R7"/>
<evidence type="ECO:0000259" key="7">
    <source>
        <dbReference type="Pfam" id="PF09349"/>
    </source>
</evidence>
<dbReference type="GO" id="GO:0000255">
    <property type="term" value="P:allantoin metabolic process"/>
    <property type="evidence" value="ECO:0007669"/>
    <property type="project" value="InterPro"/>
</dbReference>
<reference evidence="8 9" key="1">
    <citation type="submission" date="2019-09" db="EMBL/GenBank/DDBJ databases">
        <title>Whole genome sequences of isolates from the Mars Exploration Rovers.</title>
        <authorList>
            <person name="Seuylemezian A."/>
            <person name="Vaishampayan P."/>
        </authorList>
    </citation>
    <scope>NUCLEOTIDE SEQUENCE [LARGE SCALE GENOMIC DNA]</scope>
    <source>
        <strain evidence="8 9">MER_TA_151</strain>
    </source>
</reference>
<dbReference type="EMBL" id="VYKL01000010">
    <property type="protein sequence ID" value="KAA9028584.1"/>
    <property type="molecule type" value="Genomic_DNA"/>
</dbReference>
<protein>
    <recommendedName>
        <fullName evidence="3">2-oxo-4-hydroxy-4-carboxy-5-ureidoimidazoline decarboxylase</fullName>
        <ecNumber evidence="3">4.1.1.97</ecNumber>
    </recommendedName>
</protein>
<feature type="domain" description="Oxo-4-hydroxy-4-carboxy-5-ureidoimidazoline decarboxylase" evidence="7">
    <location>
        <begin position="8"/>
        <end position="160"/>
    </location>
</feature>
<dbReference type="RefSeq" id="WP_150438836.1">
    <property type="nucleotide sequence ID" value="NZ_VYKL01000010.1"/>
</dbReference>
<organism evidence="8 9">
    <name type="scientific">Niallia endozanthoxylica</name>
    <dbReference type="NCBI Taxonomy" id="2036016"/>
    <lineage>
        <taxon>Bacteria</taxon>
        <taxon>Bacillati</taxon>
        <taxon>Bacillota</taxon>
        <taxon>Bacilli</taxon>
        <taxon>Bacillales</taxon>
        <taxon>Bacillaceae</taxon>
        <taxon>Niallia</taxon>
    </lineage>
</organism>
<dbReference type="Proteomes" id="UP000326671">
    <property type="component" value="Unassembled WGS sequence"/>
</dbReference>
<dbReference type="OrthoDB" id="9800909at2"/>
<dbReference type="Pfam" id="PF09349">
    <property type="entry name" value="OHCU_decarbox"/>
    <property type="match status" value="1"/>
</dbReference>
<name>A0A5J5I4R7_9BACI</name>
<proteinExistence type="predicted"/>
<gene>
    <name evidence="8" type="primary">uraD</name>
    <name evidence="8" type="ORF">F4V44_04760</name>
</gene>
<comment type="catalytic activity">
    <reaction evidence="1">
        <text>5-hydroxy-2-oxo-4-ureido-2,5-dihydro-1H-imidazole-5-carboxylate + H(+) = (S)-allantoin + CO2</text>
        <dbReference type="Rhea" id="RHEA:26301"/>
        <dbReference type="ChEBI" id="CHEBI:15378"/>
        <dbReference type="ChEBI" id="CHEBI:15678"/>
        <dbReference type="ChEBI" id="CHEBI:16526"/>
        <dbReference type="ChEBI" id="CHEBI:58639"/>
        <dbReference type="EC" id="4.1.1.97"/>
    </reaction>
</comment>
<dbReference type="NCBIfam" id="TIGR03164">
    <property type="entry name" value="UHCUDC"/>
    <property type="match status" value="1"/>
</dbReference>